<dbReference type="AlphaFoldDB" id="A0A5N5EZT1"/>
<feature type="region of interest" description="Disordered" evidence="1">
    <location>
        <begin position="1"/>
        <end position="24"/>
    </location>
</feature>
<accession>A0A5N5EZT1</accession>
<organism evidence="3 4">
    <name type="scientific">Streptomyces arboris</name>
    <dbReference type="NCBI Taxonomy" id="2600619"/>
    <lineage>
        <taxon>Bacteria</taxon>
        <taxon>Bacillati</taxon>
        <taxon>Actinomycetota</taxon>
        <taxon>Actinomycetes</taxon>
        <taxon>Kitasatosporales</taxon>
        <taxon>Streptomycetaceae</taxon>
        <taxon>Streptomyces</taxon>
    </lineage>
</organism>
<feature type="compositionally biased region" description="Pro residues" evidence="1">
    <location>
        <begin position="1"/>
        <end position="16"/>
    </location>
</feature>
<name>A0A5N5EZT1_9ACTN</name>
<feature type="region of interest" description="Disordered" evidence="1">
    <location>
        <begin position="210"/>
        <end position="230"/>
    </location>
</feature>
<reference evidence="3 4" key="1">
    <citation type="submission" date="2019-09" db="EMBL/GenBank/DDBJ databases">
        <authorList>
            <person name="Liu P."/>
        </authorList>
    </citation>
    <scope>NUCLEOTIDE SEQUENCE [LARGE SCALE GENOMIC DNA]</scope>
    <source>
        <strain evidence="3 4">TRM68085</strain>
    </source>
</reference>
<dbReference type="EMBL" id="VYUA01000001">
    <property type="protein sequence ID" value="KAB2594512.1"/>
    <property type="molecule type" value="Genomic_DNA"/>
</dbReference>
<dbReference type="InterPro" id="IPR021454">
    <property type="entry name" value="DUF3105"/>
</dbReference>
<keyword evidence="2" id="KW-0812">Transmembrane</keyword>
<keyword evidence="4" id="KW-1185">Reference proteome</keyword>
<dbReference type="Proteomes" id="UP000326907">
    <property type="component" value="Unassembled WGS sequence"/>
</dbReference>
<evidence type="ECO:0000313" key="3">
    <source>
        <dbReference type="EMBL" id="KAB2594512.1"/>
    </source>
</evidence>
<protein>
    <submittedName>
        <fullName evidence="3">DUF3105 domain-containing protein</fullName>
    </submittedName>
</protein>
<feature type="transmembrane region" description="Helical" evidence="2">
    <location>
        <begin position="28"/>
        <end position="50"/>
    </location>
</feature>
<proteinExistence type="predicted"/>
<gene>
    <name evidence="3" type="ORF">F5983_01940</name>
</gene>
<sequence length="230" mass="23861">MSFGPGGPPYATPPQQPSDAARSTRNRAIAIGLSAAVVAGLAVFGTYMVLETSEAKVNRSSGSSGQDDKPSGGDSADTGGAIAGLKSWDGAELGRNHSAGDVDYPMTPPVGGDHNPSWLNCDGDVYEKAVPNVNAVHSLEHGAVWVTYSTKAADADVTKLAERVRSTPFTLMSPYADQEGAITLSAWGKQVTVDSADDRRVDQFLAQYVQGPQTPEPGAPCTGGLETVPQ</sequence>
<dbReference type="RefSeq" id="WP_151508695.1">
    <property type="nucleotide sequence ID" value="NZ_JBMVCA010000001.1"/>
</dbReference>
<keyword evidence="2" id="KW-1133">Transmembrane helix</keyword>
<evidence type="ECO:0000256" key="1">
    <source>
        <dbReference type="SAM" id="MobiDB-lite"/>
    </source>
</evidence>
<feature type="region of interest" description="Disordered" evidence="1">
    <location>
        <begin position="55"/>
        <end position="83"/>
    </location>
</feature>
<evidence type="ECO:0000256" key="2">
    <source>
        <dbReference type="SAM" id="Phobius"/>
    </source>
</evidence>
<keyword evidence="2" id="KW-0472">Membrane</keyword>
<evidence type="ECO:0000313" key="4">
    <source>
        <dbReference type="Proteomes" id="UP000326907"/>
    </source>
</evidence>
<dbReference type="Pfam" id="PF11303">
    <property type="entry name" value="DUF3105"/>
    <property type="match status" value="1"/>
</dbReference>
<comment type="caution">
    <text evidence="3">The sequence shown here is derived from an EMBL/GenBank/DDBJ whole genome shotgun (WGS) entry which is preliminary data.</text>
</comment>